<dbReference type="Proteomes" id="UP001152049">
    <property type="component" value="Unassembled WGS sequence"/>
</dbReference>
<dbReference type="InterPro" id="IPR001810">
    <property type="entry name" value="F-box_dom"/>
</dbReference>
<feature type="region of interest" description="Disordered" evidence="1">
    <location>
        <begin position="190"/>
        <end position="216"/>
    </location>
</feature>
<evidence type="ECO:0000256" key="1">
    <source>
        <dbReference type="SAM" id="MobiDB-lite"/>
    </source>
</evidence>
<dbReference type="InterPro" id="IPR032675">
    <property type="entry name" value="LRR_dom_sf"/>
</dbReference>
<evidence type="ECO:0000259" key="2">
    <source>
        <dbReference type="Pfam" id="PF12937"/>
    </source>
</evidence>
<dbReference type="Gene3D" id="1.20.1280.50">
    <property type="match status" value="1"/>
</dbReference>
<proteinExistence type="predicted"/>
<keyword evidence="4" id="KW-1185">Reference proteome</keyword>
<dbReference type="PANTHER" id="PTHR13318">
    <property type="entry name" value="PARTNER OF PAIRED, ISOFORM B-RELATED"/>
    <property type="match status" value="1"/>
</dbReference>
<comment type="caution">
    <text evidence="3">The sequence shown here is derived from an EMBL/GenBank/DDBJ whole genome shotgun (WGS) entry which is preliminary data.</text>
</comment>
<dbReference type="SUPFAM" id="SSF52047">
    <property type="entry name" value="RNI-like"/>
    <property type="match status" value="1"/>
</dbReference>
<feature type="domain" description="F-box" evidence="2">
    <location>
        <begin position="2"/>
        <end position="64"/>
    </location>
</feature>
<sequence>MTSLPDEIWQQIFAELEDHMPLKDWILYGSHLQHKGPAALRNLSLVSRRFQRIAQPLLYRTILLEGRSEREGISQGLLLRTLVEDPQFGKQVRVASFNDCSAFTWNLDNSYKDLVEGGMKKLTLKALRALDLPPALKRHLRASFASYKVSFAALHVAFMPRLQFLDCTLTDDRSRLPWIVSGSLGLEKENLENMRSDSDTDYESDHEDGSDNDKQQLQSIPKDTFANYGLPHLTEVRLRSQISDSGVTPAWVIEPILLHPTLKSMRTLGIDWSVSEIHNLKWPNHRSNLEYLDLKESVVDHAGLESVLTRCPKLRGLSIQLVDGGREHWPDYDDWTVDLELFRRALQEYGRCLEEFDLLINGYNSMHPIDDGRIARLGPLRELSNLRHLKVTMAELLDDPTLLDEEEHLTFSEALPLSLETLYLHWDDRYFSAEYYKIRRQGINEEAHNFLLENKLPNLREITFERCYNESEKEIEWPDELKVDGWDVDVYDEYLWERYHSVGCMRTIVRLTKKF</sequence>
<evidence type="ECO:0000313" key="3">
    <source>
        <dbReference type="EMBL" id="KAJ4268905.1"/>
    </source>
</evidence>
<reference evidence="3" key="1">
    <citation type="submission" date="2022-09" db="EMBL/GenBank/DDBJ databases">
        <title>Fusarium specimens isolated from Avocado Roots.</title>
        <authorList>
            <person name="Stajich J."/>
            <person name="Roper C."/>
            <person name="Heimlech-Rivalta G."/>
        </authorList>
    </citation>
    <scope>NUCLEOTIDE SEQUENCE</scope>
    <source>
        <strain evidence="3">CF00136</strain>
    </source>
</reference>
<dbReference type="OrthoDB" id="2520703at2759"/>
<dbReference type="EMBL" id="JAOQAZ010000003">
    <property type="protein sequence ID" value="KAJ4268905.1"/>
    <property type="molecule type" value="Genomic_DNA"/>
</dbReference>
<evidence type="ECO:0000313" key="4">
    <source>
        <dbReference type="Proteomes" id="UP001152049"/>
    </source>
</evidence>
<accession>A0A9W8SDT7</accession>
<dbReference type="GO" id="GO:0019005">
    <property type="term" value="C:SCF ubiquitin ligase complex"/>
    <property type="evidence" value="ECO:0007669"/>
    <property type="project" value="TreeGrafter"/>
</dbReference>
<organism evidence="3 4">
    <name type="scientific">Fusarium torreyae</name>
    <dbReference type="NCBI Taxonomy" id="1237075"/>
    <lineage>
        <taxon>Eukaryota</taxon>
        <taxon>Fungi</taxon>
        <taxon>Dikarya</taxon>
        <taxon>Ascomycota</taxon>
        <taxon>Pezizomycotina</taxon>
        <taxon>Sordariomycetes</taxon>
        <taxon>Hypocreomycetidae</taxon>
        <taxon>Hypocreales</taxon>
        <taxon>Nectriaceae</taxon>
        <taxon>Fusarium</taxon>
    </lineage>
</organism>
<protein>
    <recommendedName>
        <fullName evidence="2">F-box domain-containing protein</fullName>
    </recommendedName>
</protein>
<dbReference type="AlphaFoldDB" id="A0A9W8SDT7"/>
<dbReference type="Gene3D" id="3.80.10.10">
    <property type="entry name" value="Ribonuclease Inhibitor"/>
    <property type="match status" value="1"/>
</dbReference>
<gene>
    <name evidence="3" type="ORF">NW762_002976</name>
</gene>
<dbReference type="Pfam" id="PF12937">
    <property type="entry name" value="F-box-like"/>
    <property type="match status" value="1"/>
</dbReference>
<name>A0A9W8SDT7_9HYPO</name>
<dbReference type="GO" id="GO:0031146">
    <property type="term" value="P:SCF-dependent proteasomal ubiquitin-dependent protein catabolic process"/>
    <property type="evidence" value="ECO:0007669"/>
    <property type="project" value="TreeGrafter"/>
</dbReference>